<name>B8BGE9_ORYSI</name>
<dbReference type="OMA" id="CGAHEDQ"/>
<evidence type="ECO:0000313" key="1">
    <source>
        <dbReference type="EMBL" id="EEC66799.1"/>
    </source>
</evidence>
<dbReference type="Gramene" id="BGIOSGA032082-TA">
    <property type="protein sequence ID" value="BGIOSGA032082-PA"/>
    <property type="gene ID" value="BGIOSGA032082"/>
</dbReference>
<gene>
    <name evidence="1" type="ORF">OsI_33203</name>
</gene>
<evidence type="ECO:0000313" key="2">
    <source>
        <dbReference type="Proteomes" id="UP000007015"/>
    </source>
</evidence>
<accession>B8BGE9</accession>
<dbReference type="AlphaFoldDB" id="B8BGE9"/>
<dbReference type="HOGENOM" id="CLU_113048_1_0_1"/>
<dbReference type="STRING" id="39946.B8BGE9"/>
<sequence length="209" mass="22924">MTWRWRGGVGGGGGHSSARLAPAVATAVPARRHRHCRPHPHAVVAAPALAAAPTLARMPPSLLQRLPLPLWPPPAATAAPAASAHCPFCSSDEDVEHLFLRYTGVATIWHAFGLDEQQIASLPQLEGVWDIPPPGQPATPRVWHTILLAVMWNIWKRRNNKVFNSVDDPASLVLQRCASDIDLCSHRCKNAESKQQLRNWASYLYVIIS</sequence>
<keyword evidence="2" id="KW-1185">Reference proteome</keyword>
<dbReference type="EMBL" id="CM000135">
    <property type="protein sequence ID" value="EEC66799.1"/>
    <property type="molecule type" value="Genomic_DNA"/>
</dbReference>
<proteinExistence type="predicted"/>
<reference evidence="1 2" key="1">
    <citation type="journal article" date="2005" name="PLoS Biol.">
        <title>The genomes of Oryza sativa: a history of duplications.</title>
        <authorList>
            <person name="Yu J."/>
            <person name="Wang J."/>
            <person name="Lin W."/>
            <person name="Li S."/>
            <person name="Li H."/>
            <person name="Zhou J."/>
            <person name="Ni P."/>
            <person name="Dong W."/>
            <person name="Hu S."/>
            <person name="Zeng C."/>
            <person name="Zhang J."/>
            <person name="Zhang Y."/>
            <person name="Li R."/>
            <person name="Xu Z."/>
            <person name="Li S."/>
            <person name="Li X."/>
            <person name="Zheng H."/>
            <person name="Cong L."/>
            <person name="Lin L."/>
            <person name="Yin J."/>
            <person name="Geng J."/>
            <person name="Li G."/>
            <person name="Shi J."/>
            <person name="Liu J."/>
            <person name="Lv H."/>
            <person name="Li J."/>
            <person name="Wang J."/>
            <person name="Deng Y."/>
            <person name="Ran L."/>
            <person name="Shi X."/>
            <person name="Wang X."/>
            <person name="Wu Q."/>
            <person name="Li C."/>
            <person name="Ren X."/>
            <person name="Wang J."/>
            <person name="Wang X."/>
            <person name="Li D."/>
            <person name="Liu D."/>
            <person name="Zhang X."/>
            <person name="Ji Z."/>
            <person name="Zhao W."/>
            <person name="Sun Y."/>
            <person name="Zhang Z."/>
            <person name="Bao J."/>
            <person name="Han Y."/>
            <person name="Dong L."/>
            <person name="Ji J."/>
            <person name="Chen P."/>
            <person name="Wu S."/>
            <person name="Liu J."/>
            <person name="Xiao Y."/>
            <person name="Bu D."/>
            <person name="Tan J."/>
            <person name="Yang L."/>
            <person name="Ye C."/>
            <person name="Zhang J."/>
            <person name="Xu J."/>
            <person name="Zhou Y."/>
            <person name="Yu Y."/>
            <person name="Zhang B."/>
            <person name="Zhuang S."/>
            <person name="Wei H."/>
            <person name="Liu B."/>
            <person name="Lei M."/>
            <person name="Yu H."/>
            <person name="Li Y."/>
            <person name="Xu H."/>
            <person name="Wei S."/>
            <person name="He X."/>
            <person name="Fang L."/>
            <person name="Zhang Z."/>
            <person name="Zhang Y."/>
            <person name="Huang X."/>
            <person name="Su Z."/>
            <person name="Tong W."/>
            <person name="Li J."/>
            <person name="Tong Z."/>
            <person name="Li S."/>
            <person name="Ye J."/>
            <person name="Wang L."/>
            <person name="Fang L."/>
            <person name="Lei T."/>
            <person name="Chen C."/>
            <person name="Chen H."/>
            <person name="Xu Z."/>
            <person name="Li H."/>
            <person name="Huang H."/>
            <person name="Zhang F."/>
            <person name="Xu H."/>
            <person name="Li N."/>
            <person name="Zhao C."/>
            <person name="Li S."/>
            <person name="Dong L."/>
            <person name="Huang Y."/>
            <person name="Li L."/>
            <person name="Xi Y."/>
            <person name="Qi Q."/>
            <person name="Li W."/>
            <person name="Zhang B."/>
            <person name="Hu W."/>
            <person name="Zhang Y."/>
            <person name="Tian X."/>
            <person name="Jiao Y."/>
            <person name="Liang X."/>
            <person name="Jin J."/>
            <person name="Gao L."/>
            <person name="Zheng W."/>
            <person name="Hao B."/>
            <person name="Liu S."/>
            <person name="Wang W."/>
            <person name="Yuan L."/>
            <person name="Cao M."/>
            <person name="McDermott J."/>
            <person name="Samudrala R."/>
            <person name="Wang J."/>
            <person name="Wong G.K."/>
            <person name="Yang H."/>
        </authorList>
    </citation>
    <scope>NUCLEOTIDE SEQUENCE [LARGE SCALE GENOMIC DNA]</scope>
    <source>
        <strain evidence="2">cv. 93-11</strain>
    </source>
</reference>
<organism evidence="1 2">
    <name type="scientific">Oryza sativa subsp. indica</name>
    <name type="common">Rice</name>
    <dbReference type="NCBI Taxonomy" id="39946"/>
    <lineage>
        <taxon>Eukaryota</taxon>
        <taxon>Viridiplantae</taxon>
        <taxon>Streptophyta</taxon>
        <taxon>Embryophyta</taxon>
        <taxon>Tracheophyta</taxon>
        <taxon>Spermatophyta</taxon>
        <taxon>Magnoliopsida</taxon>
        <taxon>Liliopsida</taxon>
        <taxon>Poales</taxon>
        <taxon>Poaceae</taxon>
        <taxon>BOP clade</taxon>
        <taxon>Oryzoideae</taxon>
        <taxon>Oryzeae</taxon>
        <taxon>Oryzinae</taxon>
        <taxon>Oryza</taxon>
        <taxon>Oryza sativa</taxon>
    </lineage>
</organism>
<dbReference type="Proteomes" id="UP000007015">
    <property type="component" value="Chromosome 10"/>
</dbReference>
<protein>
    <submittedName>
        <fullName evidence="1">Uncharacterized protein</fullName>
    </submittedName>
</protein>